<evidence type="ECO:0000256" key="6">
    <source>
        <dbReference type="ARBA" id="ARBA00022917"/>
    </source>
</evidence>
<evidence type="ECO:0000256" key="9">
    <source>
        <dbReference type="ARBA" id="ARBA00048359"/>
    </source>
</evidence>
<dbReference type="InterPro" id="IPR013155">
    <property type="entry name" value="M/V/L/I-tRNA-synth_anticd-bd"/>
</dbReference>
<dbReference type="InterPro" id="IPR002300">
    <property type="entry name" value="aa-tRNA-synth_Ia"/>
</dbReference>
<gene>
    <name evidence="14" type="ORF">WOLCODRAFT_26031</name>
</gene>
<dbReference type="FunFam" id="1.10.730.10:FF:000004">
    <property type="entry name" value="Isoleucyl-tRNA synthetase, cytoplasmic"/>
    <property type="match status" value="1"/>
</dbReference>
<dbReference type="GO" id="GO:0006428">
    <property type="term" value="P:isoleucyl-tRNA aminoacylation"/>
    <property type="evidence" value="ECO:0007669"/>
    <property type="project" value="InterPro"/>
</dbReference>
<dbReference type="OMA" id="EIIVIHK"/>
<dbReference type="STRING" id="742152.A0A2H3K0E9"/>
<evidence type="ECO:0000313" key="15">
    <source>
        <dbReference type="Proteomes" id="UP000218811"/>
    </source>
</evidence>
<name>A0A2H3K0E9_WOLCO</name>
<sequence>MSFPPHDLSASFNFAKEEEKVLEFWREIDAFQTSLKLSEGRPEYSFYDGPPFATGLPHYGHLLAGTIKDIVTRHAHASGYHVTRRFGWDTHGLPVEHEIDKKLGITGRDDVMKMGIAAYNAECRAIVMRYASEWRRTVERMGRWIDFDDDYKTLNTTFMESVWWAFSELYKKGMVYRGLKVMPYSTGCLTPLSNFEASQNYKDVSDPAVTVAFPLVDDRKTSLLAWTTTPWTLPSNLALCVHPDYTYIKIYDQERDENFILHEGLLRTLYKDPKKAKYKKLGTFKGVDMKGWRYVPLFEYFTEQFEDRAFRVLTDTYVTDADGTGIVHQAPAFGEDDHRIAIANGVLRPEEMPPCPIDDAGRFTEQVPDFVGQHVKAADKDIQKVLKAKGRLIVQSTIQHSYPFCWRSGTPLLYRAIPVWFVRVTPIVDQLVANNKETRWVPQSVGDGRFGNWIANARDWNISRNRYWGTPIPLWASEDMEEIVCVGSVEELESLSGVTGITDLHRDKIDHITIPSQQGKGQLKRVEEVFDCWFESGSMPYAQIHYPFENKDKFANSFPADFVSEGIDQTRGWFYTLLVLSTHLFGTAPWKNLIVYGLVLAADGKKMSKSLKNYPDPNLIIDQYGADATRMFLVNSPIVRGDNLRFREDGVREVVSRVLLPWLNALRFFLGQAALLKKTTGREFQYDPHAPVSRNVMDRWILARCQSLIRLVREEMAAYRLYTIIPRLLDLIDELTNWYIRFNRRRLKGEDGVEDTVAALNTLFETLFTLCRTMSSYTPFLTENIYQALRPFIPEDPSAQDTRSIHFLAFPEVKEEYFDVVIERQVRRLQTVIDLTRNIRERHNISLKTPLRELLVFHAEEEWLEDARSLQRYIQSELNVRDIVFTSDEKLAGVRYRAVADWPVLGKKLRKDLAKVKTALPNVSSDEVRSYVQTGKLTVNGIELVTGDLTVQRYIELPEPVEGQVQFATHTDNDVVVRLDIQVHAELQSEWLARELINRIQKMRKRAGLQATDDVDVFYAFEAGAGEELSQAMREYAEIIEKTVRSVPVDVTQRKASQKVLIEEEQEIVDVKFVLSLDFRTSRLQLLLCDKVAGSPLGGAKSAETHHLHHIVLVLSIACSVFGEFHSRLFSLCFLDCLLFSAKGSFTFSHFSKPRLEIECLRIRRLLRLLPQIGYACTDLFYSRAFNARCLS</sequence>
<dbReference type="FunFam" id="3.40.50.620:FF:000023">
    <property type="entry name" value="Isoleucyl-tRNA synthetase,cytoplasmic"/>
    <property type="match status" value="1"/>
</dbReference>
<comment type="catalytic activity">
    <reaction evidence="9">
        <text>tRNA(Ile) + L-isoleucine + ATP = L-isoleucyl-tRNA(Ile) + AMP + diphosphate</text>
        <dbReference type="Rhea" id="RHEA:11060"/>
        <dbReference type="Rhea" id="RHEA-COMP:9666"/>
        <dbReference type="Rhea" id="RHEA-COMP:9695"/>
        <dbReference type="ChEBI" id="CHEBI:30616"/>
        <dbReference type="ChEBI" id="CHEBI:33019"/>
        <dbReference type="ChEBI" id="CHEBI:58045"/>
        <dbReference type="ChEBI" id="CHEBI:78442"/>
        <dbReference type="ChEBI" id="CHEBI:78528"/>
        <dbReference type="ChEBI" id="CHEBI:456215"/>
        <dbReference type="EC" id="6.1.1.5"/>
    </reaction>
</comment>
<dbReference type="PANTHER" id="PTHR42780:SF1">
    <property type="entry name" value="ISOLEUCINE--TRNA LIGASE, CYTOPLASMIC"/>
    <property type="match status" value="1"/>
</dbReference>
<dbReference type="InterPro" id="IPR009008">
    <property type="entry name" value="Val/Leu/Ile-tRNA-synth_edit"/>
</dbReference>
<dbReference type="GO" id="GO:0000049">
    <property type="term" value="F:tRNA binding"/>
    <property type="evidence" value="ECO:0007669"/>
    <property type="project" value="InterPro"/>
</dbReference>
<dbReference type="EMBL" id="KB468146">
    <property type="protein sequence ID" value="PCH43578.1"/>
    <property type="molecule type" value="Genomic_DNA"/>
</dbReference>
<dbReference type="InterPro" id="IPR014729">
    <property type="entry name" value="Rossmann-like_a/b/a_fold"/>
</dbReference>
<dbReference type="InterPro" id="IPR033709">
    <property type="entry name" value="Anticodon_Ile_ABEc"/>
</dbReference>
<evidence type="ECO:0000256" key="4">
    <source>
        <dbReference type="ARBA" id="ARBA00022741"/>
    </source>
</evidence>
<evidence type="ECO:0000256" key="3">
    <source>
        <dbReference type="ARBA" id="ARBA00022598"/>
    </source>
</evidence>
<evidence type="ECO:0000256" key="10">
    <source>
        <dbReference type="ARBA" id="ARBA00069879"/>
    </source>
</evidence>
<accession>A0A2H3K0E9</accession>
<keyword evidence="4 11" id="KW-0547">Nucleotide-binding</keyword>
<dbReference type="InterPro" id="IPR023586">
    <property type="entry name" value="Ile-tRNA-ligase_type2"/>
</dbReference>
<evidence type="ECO:0000256" key="5">
    <source>
        <dbReference type="ARBA" id="ARBA00022840"/>
    </source>
</evidence>
<proteinExistence type="inferred from homology"/>
<dbReference type="OrthoDB" id="1706657at2759"/>
<comment type="similarity">
    <text evidence="1 11">Belongs to the class-I aminoacyl-tRNA synthetase family.</text>
</comment>
<dbReference type="GO" id="GO:0004822">
    <property type="term" value="F:isoleucine-tRNA ligase activity"/>
    <property type="evidence" value="ECO:0007669"/>
    <property type="project" value="UniProtKB-EC"/>
</dbReference>
<dbReference type="HAMAP" id="MF_02003">
    <property type="entry name" value="Ile_tRNA_synth_type2"/>
    <property type="match status" value="1"/>
</dbReference>
<keyword evidence="5 11" id="KW-0067">ATP-binding</keyword>
<dbReference type="FunFam" id="3.40.50.620:FF:000176">
    <property type="entry name" value="Isoleucine-tRNA ligase, putative"/>
    <property type="match status" value="1"/>
</dbReference>
<protein>
    <recommendedName>
        <fullName evidence="10">Isoleucine--tRNA ligase, cytoplasmic</fullName>
        <ecNumber evidence="2">6.1.1.5</ecNumber>
    </recommendedName>
    <alternativeName>
        <fullName evidence="8">Isoleucyl-tRNA synthetase</fullName>
    </alternativeName>
</protein>
<reference evidence="14 15" key="1">
    <citation type="journal article" date="2012" name="Science">
        <title>The Paleozoic origin of enzymatic lignin decomposition reconstructed from 31 fungal genomes.</title>
        <authorList>
            <person name="Floudas D."/>
            <person name="Binder M."/>
            <person name="Riley R."/>
            <person name="Barry K."/>
            <person name="Blanchette R.A."/>
            <person name="Henrissat B."/>
            <person name="Martinez A.T."/>
            <person name="Otillar R."/>
            <person name="Spatafora J.W."/>
            <person name="Yadav J.S."/>
            <person name="Aerts A."/>
            <person name="Benoit I."/>
            <person name="Boyd A."/>
            <person name="Carlson A."/>
            <person name="Copeland A."/>
            <person name="Coutinho P.M."/>
            <person name="de Vries R.P."/>
            <person name="Ferreira P."/>
            <person name="Findley K."/>
            <person name="Foster B."/>
            <person name="Gaskell J."/>
            <person name="Glotzer D."/>
            <person name="Gorecki P."/>
            <person name="Heitman J."/>
            <person name="Hesse C."/>
            <person name="Hori C."/>
            <person name="Igarashi K."/>
            <person name="Jurgens J.A."/>
            <person name="Kallen N."/>
            <person name="Kersten P."/>
            <person name="Kohler A."/>
            <person name="Kuees U."/>
            <person name="Kumar T.K.A."/>
            <person name="Kuo A."/>
            <person name="LaButti K."/>
            <person name="Larrondo L.F."/>
            <person name="Lindquist E."/>
            <person name="Ling A."/>
            <person name="Lombard V."/>
            <person name="Lucas S."/>
            <person name="Lundell T."/>
            <person name="Martin R."/>
            <person name="McLaughlin D.J."/>
            <person name="Morgenstern I."/>
            <person name="Morin E."/>
            <person name="Murat C."/>
            <person name="Nagy L.G."/>
            <person name="Nolan M."/>
            <person name="Ohm R.A."/>
            <person name="Patyshakuliyeva A."/>
            <person name="Rokas A."/>
            <person name="Ruiz-Duenas F.J."/>
            <person name="Sabat G."/>
            <person name="Salamov A."/>
            <person name="Samejima M."/>
            <person name="Schmutz J."/>
            <person name="Slot J.C."/>
            <person name="St John F."/>
            <person name="Stenlid J."/>
            <person name="Sun H."/>
            <person name="Sun S."/>
            <person name="Syed K."/>
            <person name="Tsang A."/>
            <person name="Wiebenga A."/>
            <person name="Young D."/>
            <person name="Pisabarro A."/>
            <person name="Eastwood D.C."/>
            <person name="Martin F."/>
            <person name="Cullen D."/>
            <person name="Grigoriev I.V."/>
            <person name="Hibbett D.S."/>
        </authorList>
    </citation>
    <scope>NUCLEOTIDE SEQUENCE [LARGE SCALE GENOMIC DNA]</scope>
    <source>
        <strain evidence="14 15">MD-104</strain>
    </source>
</reference>
<organism evidence="14 15">
    <name type="scientific">Wolfiporia cocos (strain MD-104)</name>
    <name type="common">Brown rot fungus</name>
    <dbReference type="NCBI Taxonomy" id="742152"/>
    <lineage>
        <taxon>Eukaryota</taxon>
        <taxon>Fungi</taxon>
        <taxon>Dikarya</taxon>
        <taxon>Basidiomycota</taxon>
        <taxon>Agaricomycotina</taxon>
        <taxon>Agaricomycetes</taxon>
        <taxon>Polyporales</taxon>
        <taxon>Phaeolaceae</taxon>
        <taxon>Wolfiporia</taxon>
    </lineage>
</organism>
<dbReference type="AlphaFoldDB" id="A0A2H3K0E9"/>
<dbReference type="SUPFAM" id="SSF50677">
    <property type="entry name" value="ValRS/IleRS/LeuRS editing domain"/>
    <property type="match status" value="1"/>
</dbReference>
<evidence type="ECO:0000259" key="12">
    <source>
        <dbReference type="Pfam" id="PF00133"/>
    </source>
</evidence>
<dbReference type="Pfam" id="PF08264">
    <property type="entry name" value="Anticodon_1"/>
    <property type="match status" value="1"/>
</dbReference>
<dbReference type="CDD" id="cd07961">
    <property type="entry name" value="Anticodon_Ia_Ile_ABEc"/>
    <property type="match status" value="1"/>
</dbReference>
<dbReference type="SUPFAM" id="SSF47323">
    <property type="entry name" value="Anticodon-binding domain of a subclass of class I aminoacyl-tRNA synthetases"/>
    <property type="match status" value="1"/>
</dbReference>
<dbReference type="Gene3D" id="1.10.730.10">
    <property type="entry name" value="Isoleucyl-tRNA Synthetase, Domain 1"/>
    <property type="match status" value="1"/>
</dbReference>
<dbReference type="PROSITE" id="PS00178">
    <property type="entry name" value="AA_TRNA_LIGASE_I"/>
    <property type="match status" value="1"/>
</dbReference>
<dbReference type="Pfam" id="PF19302">
    <property type="entry name" value="DUF5915"/>
    <property type="match status" value="1"/>
</dbReference>
<feature type="domain" description="Aminoacyl-tRNA synthetase class Ia" evidence="12">
    <location>
        <begin position="21"/>
        <end position="642"/>
    </location>
</feature>
<keyword evidence="6 11" id="KW-0648">Protein biosynthesis</keyword>
<evidence type="ECO:0000256" key="7">
    <source>
        <dbReference type="ARBA" id="ARBA00023146"/>
    </source>
</evidence>
<evidence type="ECO:0000259" key="13">
    <source>
        <dbReference type="Pfam" id="PF08264"/>
    </source>
</evidence>
<dbReference type="InterPro" id="IPR001412">
    <property type="entry name" value="aa-tRNA-synth_I_CS"/>
</dbReference>
<keyword evidence="7 11" id="KW-0030">Aminoacyl-tRNA synthetase</keyword>
<dbReference type="Gene3D" id="3.40.50.620">
    <property type="entry name" value="HUPs"/>
    <property type="match status" value="2"/>
</dbReference>
<dbReference type="NCBIfam" id="TIGR00392">
    <property type="entry name" value="ileS"/>
    <property type="match status" value="1"/>
</dbReference>
<evidence type="ECO:0000256" key="2">
    <source>
        <dbReference type="ARBA" id="ARBA00013165"/>
    </source>
</evidence>
<dbReference type="FunFam" id="3.90.740.10:FF:000044">
    <property type="entry name" value="Isoleucine--tRNA ligase"/>
    <property type="match status" value="1"/>
</dbReference>
<dbReference type="PANTHER" id="PTHR42780">
    <property type="entry name" value="SOLEUCYL-TRNA SYNTHETASE"/>
    <property type="match status" value="1"/>
</dbReference>
<evidence type="ECO:0000256" key="1">
    <source>
        <dbReference type="ARBA" id="ARBA00005594"/>
    </source>
</evidence>
<dbReference type="GO" id="GO:0005524">
    <property type="term" value="F:ATP binding"/>
    <property type="evidence" value="ECO:0007669"/>
    <property type="project" value="UniProtKB-KW"/>
</dbReference>
<dbReference type="Pfam" id="PF00133">
    <property type="entry name" value="tRNA-synt_1"/>
    <property type="match status" value="1"/>
</dbReference>
<keyword evidence="3 11" id="KW-0436">Ligase</keyword>
<feature type="domain" description="Methionyl/Valyl/Leucyl/Isoleucyl-tRNA synthetase anticodon-binding" evidence="13">
    <location>
        <begin position="698"/>
        <end position="853"/>
    </location>
</feature>
<dbReference type="InterPro" id="IPR002301">
    <property type="entry name" value="Ile-tRNA-ligase"/>
</dbReference>
<keyword evidence="15" id="KW-1185">Reference proteome</keyword>
<dbReference type="Proteomes" id="UP000218811">
    <property type="component" value="Unassembled WGS sequence"/>
</dbReference>
<evidence type="ECO:0000313" key="14">
    <source>
        <dbReference type="EMBL" id="PCH43578.1"/>
    </source>
</evidence>
<dbReference type="InterPro" id="IPR009080">
    <property type="entry name" value="tRNAsynth_Ia_anticodon-bd"/>
</dbReference>
<dbReference type="EC" id="6.1.1.5" evidence="2"/>
<dbReference type="PRINTS" id="PR00984">
    <property type="entry name" value="TRNASYNTHILE"/>
</dbReference>
<evidence type="ECO:0000256" key="11">
    <source>
        <dbReference type="RuleBase" id="RU363035"/>
    </source>
</evidence>
<dbReference type="CDD" id="cd00818">
    <property type="entry name" value="IleRS_core"/>
    <property type="match status" value="1"/>
</dbReference>
<evidence type="ECO:0000256" key="8">
    <source>
        <dbReference type="ARBA" id="ARBA00032665"/>
    </source>
</evidence>
<dbReference type="SUPFAM" id="SSF52374">
    <property type="entry name" value="Nucleotidylyl transferase"/>
    <property type="match status" value="1"/>
</dbReference>
<dbReference type="GO" id="GO:0002161">
    <property type="term" value="F:aminoacyl-tRNA deacylase activity"/>
    <property type="evidence" value="ECO:0007669"/>
    <property type="project" value="InterPro"/>
</dbReference>